<dbReference type="HAMAP" id="MF_00985">
    <property type="entry name" value="2am3keto_CoA_ligase"/>
    <property type="match status" value="1"/>
</dbReference>
<proteinExistence type="inferred from homology"/>
<dbReference type="InterPro" id="IPR015424">
    <property type="entry name" value="PyrdxlP-dep_Trfase"/>
</dbReference>
<dbReference type="SUPFAM" id="SSF53383">
    <property type="entry name" value="PLP-dependent transferases"/>
    <property type="match status" value="1"/>
</dbReference>
<accession>A0ABX0LFF6</accession>
<dbReference type="PANTHER" id="PTHR13693:SF103">
    <property type="entry name" value="AMINOTRANSFERASE CLASS I_CLASSII DOMAIN-CONTAINING PROTEIN"/>
    <property type="match status" value="1"/>
</dbReference>
<evidence type="ECO:0000256" key="2">
    <source>
        <dbReference type="HAMAP-Rule" id="MF_00985"/>
    </source>
</evidence>
<dbReference type="PANTHER" id="PTHR13693">
    <property type="entry name" value="CLASS II AMINOTRANSFERASE/8-AMINO-7-OXONONANOATE SYNTHASE"/>
    <property type="match status" value="1"/>
</dbReference>
<sequence length="406" mass="44530">MSEQAKSAFFSGLQHKLDTLREQGLYKPERVLASRQGAEVVADDGRTLINMCANNYLGLSGDLQTQQASIEATEKYGYGLSSVRFICGTQTVHKELEKALSAFLGLEDTILYAAAFDANGGVFEPLFDENDAIISDALNHASIIDGIRLCKAGRYRYQHNDMADLEVQLQAAIAAGKRHKVIVTDGVFSMDGTIAQLDKICDLADQYGALVMIDECHASGFMGKTGRGTHEHHNVMGRIDIITGTLGKALGGAMGGFTAARKEVIDTLRQKSRPYLFSNTLAPSIAGASLSVLERISKSTELRDRLHENTAYFRKEIERIGFTIKPGTHPVVPVMLFEAPMAQRFAARMYELGVLLSGFFYPVVPMGQARVRVQLSAAHTREQLDTVLKAFEQAGRELGILKNQEH</sequence>
<dbReference type="CDD" id="cd06454">
    <property type="entry name" value="KBL_like"/>
    <property type="match status" value="1"/>
</dbReference>
<feature type="binding site" description="in other chain" evidence="2">
    <location>
        <position position="189"/>
    </location>
    <ligand>
        <name>pyridoxal 5'-phosphate</name>
        <dbReference type="ChEBI" id="CHEBI:597326"/>
        <note>ligand shared between dimeric partners</note>
    </ligand>
</feature>
<feature type="binding site" evidence="2">
    <location>
        <position position="140"/>
    </location>
    <ligand>
        <name>substrate</name>
    </ligand>
</feature>
<dbReference type="InterPro" id="IPR004839">
    <property type="entry name" value="Aminotransferase_I/II_large"/>
</dbReference>
<comment type="cofactor">
    <cofactor evidence="2">
        <name>pyridoxal 5'-phosphate</name>
        <dbReference type="ChEBI" id="CHEBI:597326"/>
    </cofactor>
    <text evidence="2">Binds 1 pyridoxal phosphate per subunit.</text>
</comment>
<evidence type="ECO:0000313" key="5">
    <source>
        <dbReference type="Proteomes" id="UP000785613"/>
    </source>
</evidence>
<comment type="caution">
    <text evidence="2">Lacks conserved residue(s) required for the propagation of feature annotation.</text>
</comment>
<feature type="modified residue" description="N6-(pyridoxal phosphate)lysine" evidence="2">
    <location>
        <position position="248"/>
    </location>
</feature>
<keyword evidence="1 2" id="KW-0808">Transferase</keyword>
<feature type="domain" description="Aminotransferase class I/classII large" evidence="3">
    <location>
        <begin position="47"/>
        <end position="391"/>
    </location>
</feature>
<dbReference type="InterPro" id="IPR011282">
    <property type="entry name" value="2am3keto_CoA_ligase"/>
</dbReference>
<dbReference type="InterPro" id="IPR050087">
    <property type="entry name" value="AON_synthase_class-II"/>
</dbReference>
<dbReference type="NCBIfam" id="NF005394">
    <property type="entry name" value="PRK06939.1"/>
    <property type="match status" value="1"/>
</dbReference>
<organism evidence="4 5">
    <name type="scientific">Massilia rubra</name>
    <dbReference type="NCBI Taxonomy" id="2607910"/>
    <lineage>
        <taxon>Bacteria</taxon>
        <taxon>Pseudomonadati</taxon>
        <taxon>Pseudomonadota</taxon>
        <taxon>Betaproteobacteria</taxon>
        <taxon>Burkholderiales</taxon>
        <taxon>Oxalobacteraceae</taxon>
        <taxon>Telluria group</taxon>
        <taxon>Massilia</taxon>
    </lineage>
</organism>
<keyword evidence="2 4" id="KW-0012">Acyltransferase</keyword>
<dbReference type="InterPro" id="IPR015421">
    <property type="entry name" value="PyrdxlP-dep_Trfase_major"/>
</dbReference>
<comment type="pathway">
    <text evidence="2">Amino-acid degradation; L-threonine degradation via oxydo-reductase pathway; glycine from L-threonine: step 2/2.</text>
</comment>
<dbReference type="Proteomes" id="UP000785613">
    <property type="component" value="Unassembled WGS sequence"/>
</dbReference>
<dbReference type="EC" id="2.3.1.29" evidence="2"/>
<name>A0ABX0LFF6_9BURK</name>
<dbReference type="RefSeq" id="WP_167221751.1">
    <property type="nucleotide sequence ID" value="NZ_VUYU01000002.1"/>
</dbReference>
<gene>
    <name evidence="2 4" type="primary">kbl</name>
    <name evidence="4" type="ORF">F0185_03845</name>
</gene>
<feature type="binding site" evidence="2">
    <location>
        <position position="372"/>
    </location>
    <ligand>
        <name>substrate</name>
    </ligand>
</feature>
<protein>
    <recommendedName>
        <fullName evidence="2">2-amino-3-ketobutyrate coenzyme A ligase</fullName>
        <shortName evidence="2">AKB ligase</shortName>
        <ecNumber evidence="2">2.3.1.29</ecNumber>
    </recommendedName>
    <alternativeName>
        <fullName evidence="2">Glycine acetyltransferase</fullName>
    </alternativeName>
</protein>
<reference evidence="4 5" key="1">
    <citation type="submission" date="2019-09" db="EMBL/GenBank/DDBJ databases">
        <title>Taxonomy of Antarctic Massilia spp.: description of Massilia rubra sp. nov., Massilia aquatica sp. nov., Massilia mucilaginosa sp. nov., Massilia frigida sp. nov. isolated from streams, lakes and regoliths.</title>
        <authorList>
            <person name="Holochova P."/>
            <person name="Sedlacek I."/>
            <person name="Kralova S."/>
            <person name="Maslanova I."/>
            <person name="Busse H.-J."/>
            <person name="Stankova E."/>
            <person name="Vrbovska V."/>
            <person name="Kovarovic V."/>
            <person name="Bartak M."/>
            <person name="Svec P."/>
            <person name="Pantucek R."/>
        </authorList>
    </citation>
    <scope>NUCLEOTIDE SEQUENCE [LARGE SCALE GENOMIC DNA]</scope>
    <source>
        <strain evidence="4 5">CCM 8692</strain>
    </source>
</reference>
<comment type="function">
    <text evidence="2">Catalyzes the cleavage of 2-amino-3-ketobutyrate to glycine and acetyl-CoA.</text>
</comment>
<evidence type="ECO:0000259" key="3">
    <source>
        <dbReference type="Pfam" id="PF00155"/>
    </source>
</evidence>
<keyword evidence="2" id="KW-0663">Pyridoxal phosphate</keyword>
<dbReference type="Gene3D" id="3.90.1150.10">
    <property type="entry name" value="Aspartate Aminotransferase, domain 1"/>
    <property type="match status" value="1"/>
</dbReference>
<comment type="subunit">
    <text evidence="2">Homodimer.</text>
</comment>
<dbReference type="GO" id="GO:0008890">
    <property type="term" value="F:glycine C-acetyltransferase activity"/>
    <property type="evidence" value="ECO:0007669"/>
    <property type="project" value="UniProtKB-EC"/>
</dbReference>
<dbReference type="EMBL" id="VUYU01000002">
    <property type="protein sequence ID" value="NHZ32724.1"/>
    <property type="molecule type" value="Genomic_DNA"/>
</dbReference>
<comment type="similarity">
    <text evidence="2">Belongs to the class-II pyridoxal-phosphate-dependent aminotransferase family.</text>
</comment>
<dbReference type="Gene3D" id="3.40.640.10">
    <property type="entry name" value="Type I PLP-dependent aspartate aminotransferase-like (Major domain)"/>
    <property type="match status" value="1"/>
</dbReference>
<feature type="binding site" description="in other chain" evidence="2">
    <location>
        <begin position="245"/>
        <end position="248"/>
    </location>
    <ligand>
        <name>pyridoxal 5'-phosphate</name>
        <dbReference type="ChEBI" id="CHEBI:597326"/>
        <note>ligand shared between dimeric partners</note>
    </ligand>
</feature>
<keyword evidence="5" id="KW-1185">Reference proteome</keyword>
<dbReference type="Pfam" id="PF00155">
    <property type="entry name" value="Aminotran_1_2"/>
    <property type="match status" value="1"/>
</dbReference>
<comment type="catalytic activity">
    <reaction evidence="2">
        <text>glycine + acetyl-CoA = (2S)-2-amino-3-oxobutanoate + CoA</text>
        <dbReference type="Rhea" id="RHEA:20736"/>
        <dbReference type="ChEBI" id="CHEBI:57287"/>
        <dbReference type="ChEBI" id="CHEBI:57288"/>
        <dbReference type="ChEBI" id="CHEBI:57305"/>
        <dbReference type="ChEBI" id="CHEBI:78948"/>
        <dbReference type="EC" id="2.3.1.29"/>
    </reaction>
</comment>
<dbReference type="NCBIfam" id="TIGR01822">
    <property type="entry name" value="2am3keto_CoA"/>
    <property type="match status" value="1"/>
</dbReference>
<evidence type="ECO:0000313" key="4">
    <source>
        <dbReference type="EMBL" id="NHZ32724.1"/>
    </source>
</evidence>
<dbReference type="InterPro" id="IPR015422">
    <property type="entry name" value="PyrdxlP-dep_Trfase_small"/>
</dbReference>
<evidence type="ECO:0000256" key="1">
    <source>
        <dbReference type="ARBA" id="ARBA00022679"/>
    </source>
</evidence>
<feature type="binding site" evidence="2">
    <location>
        <begin position="278"/>
        <end position="279"/>
    </location>
    <ligand>
        <name>pyridoxal 5'-phosphate</name>
        <dbReference type="ChEBI" id="CHEBI:597326"/>
        <note>ligand shared between dimeric partners</note>
    </ligand>
</feature>
<comment type="caution">
    <text evidence="4">The sequence shown here is derived from an EMBL/GenBank/DDBJ whole genome shotgun (WGS) entry which is preliminary data.</text>
</comment>